<keyword evidence="2" id="KW-1185">Reference proteome</keyword>
<proteinExistence type="predicted"/>
<dbReference type="Proteomes" id="UP000078046">
    <property type="component" value="Unassembled WGS sequence"/>
</dbReference>
<gene>
    <name evidence="1" type="ORF">A3Q56_03887</name>
</gene>
<comment type="caution">
    <text evidence="1">The sequence shown here is derived from an EMBL/GenBank/DDBJ whole genome shotgun (WGS) entry which is preliminary data.</text>
</comment>
<protein>
    <submittedName>
        <fullName evidence="1">Uncharacterized protein</fullName>
    </submittedName>
</protein>
<dbReference type="AlphaFoldDB" id="A0A177B3S7"/>
<evidence type="ECO:0000313" key="2">
    <source>
        <dbReference type="Proteomes" id="UP000078046"/>
    </source>
</evidence>
<reference evidence="1 2" key="1">
    <citation type="submission" date="2016-04" db="EMBL/GenBank/DDBJ databases">
        <title>The genome of Intoshia linei affirms orthonectids as highly simplified spiralians.</title>
        <authorList>
            <person name="Mikhailov K.V."/>
            <person name="Slusarev G.S."/>
            <person name="Nikitin M.A."/>
            <person name="Logacheva M.D."/>
            <person name="Penin A."/>
            <person name="Aleoshin V."/>
            <person name="Panchin Y.V."/>
        </authorList>
    </citation>
    <scope>NUCLEOTIDE SEQUENCE [LARGE SCALE GENOMIC DNA]</scope>
    <source>
        <strain evidence="1">Intl2013</strain>
        <tissue evidence="1">Whole animal</tissue>
    </source>
</reference>
<organism evidence="1 2">
    <name type="scientific">Intoshia linei</name>
    <dbReference type="NCBI Taxonomy" id="1819745"/>
    <lineage>
        <taxon>Eukaryota</taxon>
        <taxon>Metazoa</taxon>
        <taxon>Spiralia</taxon>
        <taxon>Lophotrochozoa</taxon>
        <taxon>Mesozoa</taxon>
        <taxon>Orthonectida</taxon>
        <taxon>Rhopaluridae</taxon>
        <taxon>Intoshia</taxon>
    </lineage>
</organism>
<name>A0A177B3S7_9BILA</name>
<sequence>MENKSKYNSQLCKLNDIANKLHFKNESCKSVKGTNSEKWEDYLTVKTFKPDYYLPPIESLKKFPSIIKHDERITNINISPKVINSKLINIDGTESEFCSIIIHFYNKMIKSKLTKNIKPLNDEKPWFNNLTEAYFTYATVTGTYYDDTNYYDPKIIDMKDISKCEVYLIGSPNHIHNVGGIVDHKSILKYLHERTIYYQLKKLSFFKNYTKIKAFKIWKMFIIQNKKNRNMYY</sequence>
<accession>A0A177B3S7</accession>
<evidence type="ECO:0000313" key="1">
    <source>
        <dbReference type="EMBL" id="OAF68382.1"/>
    </source>
</evidence>
<dbReference type="EMBL" id="LWCA01000456">
    <property type="protein sequence ID" value="OAF68382.1"/>
    <property type="molecule type" value="Genomic_DNA"/>
</dbReference>